<feature type="transmembrane region" description="Helical" evidence="5">
    <location>
        <begin position="97"/>
        <end position="115"/>
    </location>
</feature>
<feature type="transmembrane region" description="Helical" evidence="5">
    <location>
        <begin position="127"/>
        <end position="147"/>
    </location>
</feature>
<protein>
    <recommendedName>
        <fullName evidence="5">Probable membrane transporter protein</fullName>
    </recommendedName>
</protein>
<comment type="similarity">
    <text evidence="5">Belongs to the 4-toluene sulfonate uptake permease (TSUP) (TC 2.A.102) family.</text>
</comment>
<evidence type="ECO:0000256" key="4">
    <source>
        <dbReference type="ARBA" id="ARBA00023136"/>
    </source>
</evidence>
<feature type="non-terminal residue" evidence="6">
    <location>
        <position position="1"/>
    </location>
</feature>
<keyword evidence="2 5" id="KW-0812">Transmembrane</keyword>
<keyword evidence="5" id="KW-1003">Cell membrane</keyword>
<keyword evidence="3 5" id="KW-1133">Transmembrane helix</keyword>
<reference evidence="6 7" key="1">
    <citation type="submission" date="2021-05" db="EMBL/GenBank/DDBJ databases">
        <title>A Polyphasic approach of four new species of the genus Ohtaekwangia: Ohtaekwangia histidinii sp. nov., Ohtaekwangia cretensis sp. nov., Ohtaekwangia indiensis sp. nov., Ohtaekwangia reichenbachii sp. nov. from diverse environment.</title>
        <authorList>
            <person name="Octaviana S."/>
        </authorList>
    </citation>
    <scope>NUCLEOTIDE SEQUENCE [LARGE SCALE GENOMIC DNA]</scope>
    <source>
        <strain evidence="6 7">PWU4</strain>
    </source>
</reference>
<sequence length="175" mass="18620">KQCWPFVVTSIPAAFVGGYWKIGASAFFVILGICLIVAALLLWLKPQKLTGTKSDNLWLNAALGGSVGFLSGLVSIGGGIFLSPILHLIQWDDAKRISALASLFILVNSISGLAGQLARSATIDWTFILPLLLAVLAGGQIGSRLGARKFDPIYIKRITALLILVAGINILKDHL</sequence>
<accession>A0AAP2DNJ0</accession>
<keyword evidence="4 5" id="KW-0472">Membrane</keyword>
<dbReference type="AlphaFoldDB" id="A0AAP2DNJ0"/>
<organism evidence="6 7">
    <name type="scientific">Chryseosolibacter histidini</name>
    <dbReference type="NCBI Taxonomy" id="2782349"/>
    <lineage>
        <taxon>Bacteria</taxon>
        <taxon>Pseudomonadati</taxon>
        <taxon>Bacteroidota</taxon>
        <taxon>Cytophagia</taxon>
        <taxon>Cytophagales</taxon>
        <taxon>Chryseotaleaceae</taxon>
        <taxon>Chryseosolibacter</taxon>
    </lineage>
</organism>
<dbReference type="Proteomes" id="UP001319200">
    <property type="component" value="Unassembled WGS sequence"/>
</dbReference>
<dbReference type="PANTHER" id="PTHR43701">
    <property type="entry name" value="MEMBRANE TRANSPORTER PROTEIN MJ0441-RELATED"/>
    <property type="match status" value="1"/>
</dbReference>
<evidence type="ECO:0000256" key="1">
    <source>
        <dbReference type="ARBA" id="ARBA00004141"/>
    </source>
</evidence>
<dbReference type="InterPro" id="IPR002781">
    <property type="entry name" value="TM_pro_TauE-like"/>
</dbReference>
<feature type="transmembrane region" description="Helical" evidence="5">
    <location>
        <begin position="153"/>
        <end position="171"/>
    </location>
</feature>
<gene>
    <name evidence="6" type="ORF">KK083_22355</name>
</gene>
<evidence type="ECO:0000256" key="2">
    <source>
        <dbReference type="ARBA" id="ARBA00022692"/>
    </source>
</evidence>
<dbReference type="Pfam" id="PF01925">
    <property type="entry name" value="TauE"/>
    <property type="match status" value="1"/>
</dbReference>
<comment type="subcellular location">
    <subcellularLocation>
        <location evidence="5">Cell membrane</location>
        <topology evidence="5">Multi-pass membrane protein</topology>
    </subcellularLocation>
    <subcellularLocation>
        <location evidence="1">Membrane</location>
        <topology evidence="1">Multi-pass membrane protein</topology>
    </subcellularLocation>
</comment>
<feature type="transmembrane region" description="Helical" evidence="5">
    <location>
        <begin position="56"/>
        <end position="85"/>
    </location>
</feature>
<dbReference type="PANTHER" id="PTHR43701:SF5">
    <property type="entry name" value="MEMBRANE TRANSPORTER PROTEIN-RELATED"/>
    <property type="match status" value="1"/>
</dbReference>
<dbReference type="GO" id="GO:0005886">
    <property type="term" value="C:plasma membrane"/>
    <property type="evidence" value="ECO:0007669"/>
    <property type="project" value="UniProtKB-SubCell"/>
</dbReference>
<evidence type="ECO:0000313" key="6">
    <source>
        <dbReference type="EMBL" id="MBT1699646.1"/>
    </source>
</evidence>
<dbReference type="InterPro" id="IPR051598">
    <property type="entry name" value="TSUP/Inactive_protease-like"/>
</dbReference>
<evidence type="ECO:0000256" key="5">
    <source>
        <dbReference type="RuleBase" id="RU363041"/>
    </source>
</evidence>
<feature type="transmembrane region" description="Helical" evidence="5">
    <location>
        <begin position="22"/>
        <end position="44"/>
    </location>
</feature>
<dbReference type="EMBL" id="JAHESF010000028">
    <property type="protein sequence ID" value="MBT1699646.1"/>
    <property type="molecule type" value="Genomic_DNA"/>
</dbReference>
<comment type="caution">
    <text evidence="6">The sequence shown here is derived from an EMBL/GenBank/DDBJ whole genome shotgun (WGS) entry which is preliminary data.</text>
</comment>
<evidence type="ECO:0000313" key="7">
    <source>
        <dbReference type="Proteomes" id="UP001319200"/>
    </source>
</evidence>
<keyword evidence="7" id="KW-1185">Reference proteome</keyword>
<proteinExistence type="inferred from homology"/>
<name>A0AAP2DNJ0_9BACT</name>
<evidence type="ECO:0000256" key="3">
    <source>
        <dbReference type="ARBA" id="ARBA00022989"/>
    </source>
</evidence>
<dbReference type="RefSeq" id="WP_254167740.1">
    <property type="nucleotide sequence ID" value="NZ_JAHESF010000028.1"/>
</dbReference>